<dbReference type="InterPro" id="IPR052513">
    <property type="entry name" value="Thioester_dehydratase-like"/>
</dbReference>
<name>A0A916TUR0_9SPHN</name>
<evidence type="ECO:0000259" key="2">
    <source>
        <dbReference type="Pfam" id="PF12172"/>
    </source>
</evidence>
<dbReference type="InterPro" id="IPR022002">
    <property type="entry name" value="ChsH2_Znr"/>
</dbReference>
<dbReference type="Proteomes" id="UP000608154">
    <property type="component" value="Unassembled WGS sequence"/>
</dbReference>
<protein>
    <recommendedName>
        <fullName evidence="5">DUF35 domain-containing protein</fullName>
    </recommendedName>
</protein>
<dbReference type="InterPro" id="IPR002878">
    <property type="entry name" value="ChsH2_C"/>
</dbReference>
<dbReference type="AlphaFoldDB" id="A0A916TUR0"/>
<organism evidence="3 4">
    <name type="scientific">Novosphingobium endophyticum</name>
    <dbReference type="NCBI Taxonomy" id="1955250"/>
    <lineage>
        <taxon>Bacteria</taxon>
        <taxon>Pseudomonadati</taxon>
        <taxon>Pseudomonadota</taxon>
        <taxon>Alphaproteobacteria</taxon>
        <taxon>Sphingomonadales</taxon>
        <taxon>Sphingomonadaceae</taxon>
        <taxon>Novosphingobium</taxon>
    </lineage>
</organism>
<dbReference type="Pfam" id="PF01796">
    <property type="entry name" value="OB_ChsH2_C"/>
    <property type="match status" value="1"/>
</dbReference>
<proteinExistence type="predicted"/>
<comment type="caution">
    <text evidence="3">The sequence shown here is derived from an EMBL/GenBank/DDBJ whole genome shotgun (WGS) entry which is preliminary data.</text>
</comment>
<dbReference type="PANTHER" id="PTHR34075:SF5">
    <property type="entry name" value="BLR3430 PROTEIN"/>
    <property type="match status" value="1"/>
</dbReference>
<dbReference type="RefSeq" id="WP_188772711.1">
    <property type="nucleotide sequence ID" value="NZ_BMHK01000032.1"/>
</dbReference>
<evidence type="ECO:0000259" key="1">
    <source>
        <dbReference type="Pfam" id="PF01796"/>
    </source>
</evidence>
<keyword evidence="4" id="KW-1185">Reference proteome</keyword>
<dbReference type="EMBL" id="BMHK01000032">
    <property type="protein sequence ID" value="GGC12014.1"/>
    <property type="molecule type" value="Genomic_DNA"/>
</dbReference>
<evidence type="ECO:0000313" key="3">
    <source>
        <dbReference type="EMBL" id="GGC12014.1"/>
    </source>
</evidence>
<feature type="domain" description="ChsH2 rubredoxin-like zinc ribbon" evidence="2">
    <location>
        <begin position="17"/>
        <end position="42"/>
    </location>
</feature>
<feature type="domain" description="ChsH2 C-terminal OB-fold" evidence="1">
    <location>
        <begin position="54"/>
        <end position="119"/>
    </location>
</feature>
<sequence>MSESADPIVNDLNRPFWDGAAEGRLILPHCAATGAAFWPPSPISPYPAGRAVEWREVDPHGTVLASVIYRRPFQKAFAGRLPYGIAMVALDCGSRLQAHVHAPDRPGAPRSGSRVTLNWEVLSEGGPPILVATPILN</sequence>
<dbReference type="SUPFAM" id="SSF50249">
    <property type="entry name" value="Nucleic acid-binding proteins"/>
    <property type="match status" value="1"/>
</dbReference>
<dbReference type="PANTHER" id="PTHR34075">
    <property type="entry name" value="BLR3430 PROTEIN"/>
    <property type="match status" value="1"/>
</dbReference>
<reference evidence="3" key="2">
    <citation type="submission" date="2020-09" db="EMBL/GenBank/DDBJ databases">
        <authorList>
            <person name="Sun Q."/>
            <person name="Zhou Y."/>
        </authorList>
    </citation>
    <scope>NUCLEOTIDE SEQUENCE</scope>
    <source>
        <strain evidence="3">CGMCC 1.15095</strain>
    </source>
</reference>
<accession>A0A916TUR0</accession>
<evidence type="ECO:0008006" key="5">
    <source>
        <dbReference type="Google" id="ProtNLM"/>
    </source>
</evidence>
<dbReference type="InterPro" id="IPR012340">
    <property type="entry name" value="NA-bd_OB-fold"/>
</dbReference>
<reference evidence="3" key="1">
    <citation type="journal article" date="2014" name="Int. J. Syst. Evol. Microbiol.">
        <title>Complete genome sequence of Corynebacterium casei LMG S-19264T (=DSM 44701T), isolated from a smear-ripened cheese.</title>
        <authorList>
            <consortium name="US DOE Joint Genome Institute (JGI-PGF)"/>
            <person name="Walter F."/>
            <person name="Albersmeier A."/>
            <person name="Kalinowski J."/>
            <person name="Ruckert C."/>
        </authorList>
    </citation>
    <scope>NUCLEOTIDE SEQUENCE</scope>
    <source>
        <strain evidence="3">CGMCC 1.15095</strain>
    </source>
</reference>
<dbReference type="Pfam" id="PF12172">
    <property type="entry name" value="zf-ChsH2"/>
    <property type="match status" value="1"/>
</dbReference>
<gene>
    <name evidence="3" type="ORF">GCM10011494_33500</name>
</gene>
<evidence type="ECO:0000313" key="4">
    <source>
        <dbReference type="Proteomes" id="UP000608154"/>
    </source>
</evidence>